<feature type="region of interest" description="Disordered" evidence="1">
    <location>
        <begin position="53"/>
        <end position="90"/>
    </location>
</feature>
<evidence type="ECO:0000256" key="1">
    <source>
        <dbReference type="SAM" id="MobiDB-lite"/>
    </source>
</evidence>
<keyword evidence="3" id="KW-1185">Reference proteome</keyword>
<evidence type="ECO:0000313" key="3">
    <source>
        <dbReference type="Proteomes" id="UP000777438"/>
    </source>
</evidence>
<dbReference type="AlphaFoldDB" id="A0A9P8VXA4"/>
<gene>
    <name evidence="2" type="ORF">B0T10DRAFT_564884</name>
</gene>
<reference evidence="2 3" key="1">
    <citation type="journal article" date="2021" name="Nat. Commun.">
        <title>Genetic determinants of endophytism in the Arabidopsis root mycobiome.</title>
        <authorList>
            <person name="Mesny F."/>
            <person name="Miyauchi S."/>
            <person name="Thiergart T."/>
            <person name="Pickel B."/>
            <person name="Atanasova L."/>
            <person name="Karlsson M."/>
            <person name="Huettel B."/>
            <person name="Barry K.W."/>
            <person name="Haridas S."/>
            <person name="Chen C."/>
            <person name="Bauer D."/>
            <person name="Andreopoulos W."/>
            <person name="Pangilinan J."/>
            <person name="LaButti K."/>
            <person name="Riley R."/>
            <person name="Lipzen A."/>
            <person name="Clum A."/>
            <person name="Drula E."/>
            <person name="Henrissat B."/>
            <person name="Kohler A."/>
            <person name="Grigoriev I.V."/>
            <person name="Martin F.M."/>
            <person name="Hacquard S."/>
        </authorList>
    </citation>
    <scope>NUCLEOTIDE SEQUENCE [LARGE SCALE GENOMIC DNA]</scope>
    <source>
        <strain evidence="2 3">MPI-CAGE-CH-0241</strain>
    </source>
</reference>
<dbReference type="Proteomes" id="UP000777438">
    <property type="component" value="Unassembled WGS sequence"/>
</dbReference>
<sequence length="90" mass="10337">MAPPAPYRSYPPYQPLSTMGGSVLSNIHQPGGQMSMIPGMGVPQLVNVNHIEFERKQREKERRRKERKQKEAEQIQRMARAEEVEDTGDM</sequence>
<comment type="caution">
    <text evidence="2">The sequence shown here is derived from an EMBL/GenBank/DDBJ whole genome shotgun (WGS) entry which is preliminary data.</text>
</comment>
<proteinExistence type="predicted"/>
<accession>A0A9P8VXA4</accession>
<evidence type="ECO:0000313" key="2">
    <source>
        <dbReference type="EMBL" id="KAH6883831.1"/>
    </source>
</evidence>
<dbReference type="EMBL" id="JAGPYM010000022">
    <property type="protein sequence ID" value="KAH6883831.1"/>
    <property type="molecule type" value="Genomic_DNA"/>
</dbReference>
<name>A0A9P8VXA4_9HYPO</name>
<feature type="compositionally biased region" description="Basic and acidic residues" evidence="1">
    <location>
        <begin position="68"/>
        <end position="82"/>
    </location>
</feature>
<organism evidence="2 3">
    <name type="scientific">Thelonectria olida</name>
    <dbReference type="NCBI Taxonomy" id="1576542"/>
    <lineage>
        <taxon>Eukaryota</taxon>
        <taxon>Fungi</taxon>
        <taxon>Dikarya</taxon>
        <taxon>Ascomycota</taxon>
        <taxon>Pezizomycotina</taxon>
        <taxon>Sordariomycetes</taxon>
        <taxon>Hypocreomycetidae</taxon>
        <taxon>Hypocreales</taxon>
        <taxon>Nectriaceae</taxon>
        <taxon>Thelonectria</taxon>
    </lineage>
</organism>
<protein>
    <submittedName>
        <fullName evidence="2">Uncharacterized protein</fullName>
    </submittedName>
</protein>